<feature type="region of interest" description="Disordered" evidence="14">
    <location>
        <begin position="66"/>
        <end position="101"/>
    </location>
</feature>
<dbReference type="CDD" id="cd17873">
    <property type="entry name" value="FlhF"/>
    <property type="match status" value="1"/>
</dbReference>
<dbReference type="InterPro" id="IPR027417">
    <property type="entry name" value="P-loop_NTPase"/>
</dbReference>
<dbReference type="GO" id="GO:0005525">
    <property type="term" value="F:GTP binding"/>
    <property type="evidence" value="ECO:0007669"/>
    <property type="project" value="UniProtKB-KW"/>
</dbReference>
<keyword evidence="11" id="KW-1006">Bacterial flagellum protein export</keyword>
<dbReference type="SUPFAM" id="SSF52540">
    <property type="entry name" value="P-loop containing nucleoside triphosphate hydrolases"/>
    <property type="match status" value="1"/>
</dbReference>
<evidence type="ECO:0000256" key="3">
    <source>
        <dbReference type="ARBA" id="ARBA00014919"/>
    </source>
</evidence>
<proteinExistence type="inferred from homology"/>
<evidence type="ECO:0000259" key="16">
    <source>
        <dbReference type="SMART" id="SM00962"/>
    </source>
</evidence>
<keyword evidence="9" id="KW-0342">GTP-binding</keyword>
<evidence type="ECO:0000256" key="10">
    <source>
        <dbReference type="ARBA" id="ARBA00023136"/>
    </source>
</evidence>
<keyword evidence="10" id="KW-0472">Membrane</keyword>
<evidence type="ECO:0000259" key="15">
    <source>
        <dbReference type="SMART" id="SM00382"/>
    </source>
</evidence>
<gene>
    <name evidence="17" type="ORF">ENN98_06505</name>
</gene>
<evidence type="ECO:0000256" key="1">
    <source>
        <dbReference type="ARBA" id="ARBA00004413"/>
    </source>
</evidence>
<sequence length="397" mass="43252">MKVKRFEAPNTKSALALVKEELGSEAVILSTRTVRPESGAPGYGRTASWVEVVAAVDFDLEETIAAGSPAAPPARPVPRQSRRPAPLAPRALPPDDSPAAGVNLSREARLLQQRFGTWRGERQEADPLSVSPTPRRPTPSPTSSAPHSPQGKNGRPRPEEVASWRDQILEQLNVRSLDLGPRGAGPLVIALVGPTGVGKTTTAAKIAAWFSLHENASVALLSMDCYRIGATEQLRTYARIMQLPCEVALREQDLARALHKHRHKDLIIIDTAGKSPFDESHIPELHRWFSPHAEIMPYLVLSATAKKEDINHIIAAYRPLGIPAAILTKLDETRAYAALCQQMARAELPIACLCTGQKVPEDFLPATKDFLKTLFGRGWEAAMTSQQSVNQAAGWLQ</sequence>
<dbReference type="AlphaFoldDB" id="A0A7C2THV0"/>
<dbReference type="GO" id="GO:0044781">
    <property type="term" value="P:bacterial-type flagellum organization"/>
    <property type="evidence" value="ECO:0007669"/>
    <property type="project" value="UniProtKB-KW"/>
</dbReference>
<dbReference type="PANTHER" id="PTHR43134">
    <property type="entry name" value="SIGNAL RECOGNITION PARTICLE RECEPTOR SUBUNIT ALPHA"/>
    <property type="match status" value="1"/>
</dbReference>
<protein>
    <recommendedName>
        <fullName evidence="3">Flagellar biosynthesis protein FlhF</fullName>
    </recommendedName>
    <alternativeName>
        <fullName evidence="13">Flagella-associated GTP-binding protein</fullName>
    </alternativeName>
</protein>
<dbReference type="GO" id="GO:0015031">
    <property type="term" value="P:protein transport"/>
    <property type="evidence" value="ECO:0007669"/>
    <property type="project" value="UniProtKB-KW"/>
</dbReference>
<dbReference type="FunFam" id="3.40.50.300:FF:000695">
    <property type="entry name" value="Flagellar biosynthesis regulator FlhF"/>
    <property type="match status" value="1"/>
</dbReference>
<dbReference type="GO" id="GO:0005047">
    <property type="term" value="F:signal recognition particle binding"/>
    <property type="evidence" value="ECO:0007669"/>
    <property type="project" value="TreeGrafter"/>
</dbReference>
<keyword evidence="5" id="KW-1003">Cell membrane</keyword>
<keyword evidence="8" id="KW-0653">Protein transport</keyword>
<keyword evidence="17" id="KW-0969">Cilium</keyword>
<dbReference type="GO" id="GO:0003924">
    <property type="term" value="F:GTPase activity"/>
    <property type="evidence" value="ECO:0007669"/>
    <property type="project" value="InterPro"/>
</dbReference>
<dbReference type="InterPro" id="IPR047040">
    <property type="entry name" value="FlhF__GTPase_dom"/>
</dbReference>
<dbReference type="Gene3D" id="3.40.50.300">
    <property type="entry name" value="P-loop containing nucleotide triphosphate hydrolases"/>
    <property type="match status" value="1"/>
</dbReference>
<feature type="region of interest" description="Disordered" evidence="14">
    <location>
        <begin position="115"/>
        <end position="160"/>
    </location>
</feature>
<reference evidence="17" key="1">
    <citation type="journal article" date="2020" name="mSystems">
        <title>Genome- and Community-Level Interaction Insights into Carbon Utilization and Element Cycling Functions of Hydrothermarchaeota in Hydrothermal Sediment.</title>
        <authorList>
            <person name="Zhou Z."/>
            <person name="Liu Y."/>
            <person name="Xu W."/>
            <person name="Pan J."/>
            <person name="Luo Z.H."/>
            <person name="Li M."/>
        </authorList>
    </citation>
    <scope>NUCLEOTIDE SEQUENCE [LARGE SCALE GENOMIC DNA]</scope>
    <source>
        <strain evidence="17">SpSt-1224</strain>
    </source>
</reference>
<evidence type="ECO:0000256" key="8">
    <source>
        <dbReference type="ARBA" id="ARBA00022927"/>
    </source>
</evidence>
<evidence type="ECO:0000256" key="11">
    <source>
        <dbReference type="ARBA" id="ARBA00023225"/>
    </source>
</evidence>
<dbReference type="Proteomes" id="UP000885986">
    <property type="component" value="Unassembled WGS sequence"/>
</dbReference>
<comment type="similarity">
    <text evidence="2">Belongs to the GTP-binding SRP family.</text>
</comment>
<keyword evidence="6" id="KW-0547">Nucleotide-binding</keyword>
<dbReference type="InterPro" id="IPR000897">
    <property type="entry name" value="SRP54_GTPase_dom"/>
</dbReference>
<evidence type="ECO:0000256" key="6">
    <source>
        <dbReference type="ARBA" id="ARBA00022741"/>
    </source>
</evidence>
<dbReference type="InterPro" id="IPR003593">
    <property type="entry name" value="AAA+_ATPase"/>
</dbReference>
<dbReference type="Pfam" id="PF00448">
    <property type="entry name" value="SRP54"/>
    <property type="match status" value="1"/>
</dbReference>
<keyword evidence="7" id="KW-1005">Bacterial flagellum biogenesis</keyword>
<dbReference type="Gene3D" id="1.20.120.1380">
    <property type="entry name" value="Flagellar FlhF biosynthesis protein, N domain"/>
    <property type="match status" value="1"/>
</dbReference>
<keyword evidence="4" id="KW-0813">Transport</keyword>
<evidence type="ECO:0000256" key="13">
    <source>
        <dbReference type="ARBA" id="ARBA00030866"/>
    </source>
</evidence>
<feature type="domain" description="SRP54-type proteins GTP-binding" evidence="16">
    <location>
        <begin position="186"/>
        <end position="376"/>
    </location>
</feature>
<evidence type="ECO:0000256" key="5">
    <source>
        <dbReference type="ARBA" id="ARBA00022475"/>
    </source>
</evidence>
<evidence type="ECO:0000256" key="2">
    <source>
        <dbReference type="ARBA" id="ARBA00008531"/>
    </source>
</evidence>
<feature type="compositionally biased region" description="Low complexity" evidence="14">
    <location>
        <begin position="77"/>
        <end position="90"/>
    </location>
</feature>
<comment type="caution">
    <text evidence="17">The sequence shown here is derived from an EMBL/GenBank/DDBJ whole genome shotgun (WGS) entry which is preliminary data.</text>
</comment>
<evidence type="ECO:0000313" key="17">
    <source>
        <dbReference type="EMBL" id="HET98328.1"/>
    </source>
</evidence>
<evidence type="ECO:0000256" key="9">
    <source>
        <dbReference type="ARBA" id="ARBA00023134"/>
    </source>
</evidence>
<evidence type="ECO:0000256" key="7">
    <source>
        <dbReference type="ARBA" id="ARBA00022795"/>
    </source>
</evidence>
<name>A0A7C2THV0_9BACT</name>
<comment type="function">
    <text evidence="12">Necessary for flagellar biosynthesis. May be involved in translocation of the flagellum.</text>
</comment>
<dbReference type="GO" id="GO:0005886">
    <property type="term" value="C:plasma membrane"/>
    <property type="evidence" value="ECO:0007669"/>
    <property type="project" value="UniProtKB-SubCell"/>
</dbReference>
<dbReference type="PANTHER" id="PTHR43134:SF3">
    <property type="entry name" value="FLAGELLAR BIOSYNTHESIS PROTEIN FLHF"/>
    <property type="match status" value="1"/>
</dbReference>
<dbReference type="GO" id="GO:0006614">
    <property type="term" value="P:SRP-dependent cotranslational protein targeting to membrane"/>
    <property type="evidence" value="ECO:0007669"/>
    <property type="project" value="InterPro"/>
</dbReference>
<feature type="domain" description="AAA+ ATPase" evidence="15">
    <location>
        <begin position="185"/>
        <end position="340"/>
    </location>
</feature>
<dbReference type="SMART" id="SM00382">
    <property type="entry name" value="AAA"/>
    <property type="match status" value="1"/>
</dbReference>
<evidence type="ECO:0000256" key="12">
    <source>
        <dbReference type="ARBA" id="ARBA00025337"/>
    </source>
</evidence>
<organism evidence="17">
    <name type="scientific">Desulfurivibrio alkaliphilus</name>
    <dbReference type="NCBI Taxonomy" id="427923"/>
    <lineage>
        <taxon>Bacteria</taxon>
        <taxon>Pseudomonadati</taxon>
        <taxon>Thermodesulfobacteriota</taxon>
        <taxon>Desulfobulbia</taxon>
        <taxon>Desulfobulbales</taxon>
        <taxon>Desulfobulbaceae</taxon>
        <taxon>Desulfurivibrio</taxon>
    </lineage>
</organism>
<dbReference type="EMBL" id="DSDS01000146">
    <property type="protein sequence ID" value="HET98328.1"/>
    <property type="molecule type" value="Genomic_DNA"/>
</dbReference>
<keyword evidence="17" id="KW-0282">Flagellum</keyword>
<evidence type="ECO:0000256" key="14">
    <source>
        <dbReference type="SAM" id="MobiDB-lite"/>
    </source>
</evidence>
<dbReference type="SMART" id="SM00962">
    <property type="entry name" value="SRP54"/>
    <property type="match status" value="1"/>
</dbReference>
<keyword evidence="17" id="KW-0966">Cell projection</keyword>
<comment type="subcellular location">
    <subcellularLocation>
        <location evidence="1">Cell membrane</location>
        <topology evidence="1">Peripheral membrane protein</topology>
        <orientation evidence="1">Cytoplasmic side</orientation>
    </subcellularLocation>
</comment>
<accession>A0A7C2THV0</accession>
<evidence type="ECO:0000256" key="4">
    <source>
        <dbReference type="ARBA" id="ARBA00022448"/>
    </source>
</evidence>